<sequence length="176" mass="18448">MNTRIRWSGIGIAGFVAAAAVATVFPAPQAGACEFSGSVGLNLTVCGGVPTTGPDAYYVNGVYTFTVNFPDPAHRRFDKPVNLFATYDPDVDIDPVLHRDQATLVGSVTAPAGSTSASIQWTPLKPGHYDFLAEDGDGVKYGPMWLTANAAPPTSTPTPTPTDTDSANSVPGLWFK</sequence>
<feature type="chain" id="PRO_5026245349" evidence="2">
    <location>
        <begin position="33"/>
        <end position="176"/>
    </location>
</feature>
<keyword evidence="4" id="KW-1185">Reference proteome</keyword>
<evidence type="ECO:0000313" key="4">
    <source>
        <dbReference type="Proteomes" id="UP000503540"/>
    </source>
</evidence>
<gene>
    <name evidence="3" type="ORF">F5544_21515</name>
</gene>
<dbReference type="EMBL" id="CP046172">
    <property type="protein sequence ID" value="QIS12166.1"/>
    <property type="molecule type" value="Genomic_DNA"/>
</dbReference>
<dbReference type="Proteomes" id="UP000503540">
    <property type="component" value="Chromosome"/>
</dbReference>
<evidence type="ECO:0000256" key="2">
    <source>
        <dbReference type="SAM" id="SignalP"/>
    </source>
</evidence>
<protein>
    <submittedName>
        <fullName evidence="3">Uncharacterized protein</fullName>
    </submittedName>
</protein>
<feature type="region of interest" description="Disordered" evidence="1">
    <location>
        <begin position="150"/>
        <end position="176"/>
    </location>
</feature>
<keyword evidence="2" id="KW-0732">Signal</keyword>
<accession>A0A6G9YGI7</accession>
<dbReference type="RefSeq" id="WP_167474884.1">
    <property type="nucleotide sequence ID" value="NZ_CP046172.1"/>
</dbReference>
<reference evidence="3 4" key="1">
    <citation type="journal article" date="2019" name="ACS Chem. Biol.">
        <title>Identification and Mobilization of a Cryptic Antibiotic Biosynthesis Gene Locus from a Human-Pathogenic Nocardia Isolate.</title>
        <authorList>
            <person name="Herisse M."/>
            <person name="Ishida K."/>
            <person name="Porter J.L."/>
            <person name="Howden B."/>
            <person name="Hertweck C."/>
            <person name="Stinear T.P."/>
            <person name="Pidot S.J."/>
        </authorList>
    </citation>
    <scope>NUCLEOTIDE SEQUENCE [LARGE SCALE GENOMIC DNA]</scope>
    <source>
        <strain evidence="3 4">AUSMDU00012717</strain>
    </source>
</reference>
<evidence type="ECO:0000256" key="1">
    <source>
        <dbReference type="SAM" id="MobiDB-lite"/>
    </source>
</evidence>
<organism evidence="3 4">
    <name type="scientific">Nocardia arthritidis</name>
    <dbReference type="NCBI Taxonomy" id="228602"/>
    <lineage>
        <taxon>Bacteria</taxon>
        <taxon>Bacillati</taxon>
        <taxon>Actinomycetota</taxon>
        <taxon>Actinomycetes</taxon>
        <taxon>Mycobacteriales</taxon>
        <taxon>Nocardiaceae</taxon>
        <taxon>Nocardia</taxon>
    </lineage>
</organism>
<evidence type="ECO:0000313" key="3">
    <source>
        <dbReference type="EMBL" id="QIS12166.1"/>
    </source>
</evidence>
<proteinExistence type="predicted"/>
<name>A0A6G9YGI7_9NOCA</name>
<dbReference type="AlphaFoldDB" id="A0A6G9YGI7"/>
<dbReference type="KEGG" id="nah:F5544_21515"/>
<feature type="signal peptide" evidence="2">
    <location>
        <begin position="1"/>
        <end position="32"/>
    </location>
</feature>